<evidence type="ECO:0000313" key="2">
    <source>
        <dbReference type="EMBL" id="ROO23168.1"/>
    </source>
</evidence>
<dbReference type="InterPro" id="IPR028250">
    <property type="entry name" value="DsbDN"/>
</dbReference>
<evidence type="ECO:0000259" key="1">
    <source>
        <dbReference type="Pfam" id="PF11412"/>
    </source>
</evidence>
<dbReference type="Proteomes" id="UP000285123">
    <property type="component" value="Unassembled WGS sequence"/>
</dbReference>
<dbReference type="AlphaFoldDB" id="A0A423PDX8"/>
<dbReference type="Gene3D" id="2.60.40.1250">
    <property type="entry name" value="Thiol:disulfide interchange protein DsbD, N-terminal domain"/>
    <property type="match status" value="1"/>
</dbReference>
<feature type="domain" description="Thiol:disulfide interchange protein DsbD N-terminal" evidence="1">
    <location>
        <begin position="10"/>
        <end position="75"/>
    </location>
</feature>
<dbReference type="EMBL" id="AYKF01000143">
    <property type="protein sequence ID" value="ROO23168.1"/>
    <property type="molecule type" value="Genomic_DNA"/>
</dbReference>
<gene>
    <name evidence="2" type="ORF">SAHL_17165</name>
</gene>
<dbReference type="InterPro" id="IPR036929">
    <property type="entry name" value="DsbDN_sf"/>
</dbReference>
<reference evidence="2 3" key="1">
    <citation type="submission" date="2013-10" db="EMBL/GenBank/DDBJ databases">
        <title>Salinisphaera halophila YIM 95161 Genome Sequencing.</title>
        <authorList>
            <person name="Lai Q."/>
            <person name="Li C."/>
            <person name="Shao Z."/>
        </authorList>
    </citation>
    <scope>NUCLEOTIDE SEQUENCE [LARGE SCALE GENOMIC DNA]</scope>
    <source>
        <strain evidence="2 3">YIM 95161</strain>
    </source>
</reference>
<dbReference type="Pfam" id="PF11412">
    <property type="entry name" value="DsbD_N"/>
    <property type="match status" value="1"/>
</dbReference>
<dbReference type="SUPFAM" id="SSF74863">
    <property type="entry name" value="Thiol:disulfide interchange protein DsbD, N-terminal domain (DsbD-alpha)"/>
    <property type="match status" value="1"/>
</dbReference>
<sequence length="84" mass="8651">MDVLADNVRLAADVAYPTGNEMDVGLDSPIRVYSGTLNLTITLAERADIDRATVEADIQACNDSGLCLPPSTLSASLVGSAASP</sequence>
<comment type="caution">
    <text evidence="2">The sequence shown here is derived from an EMBL/GenBank/DDBJ whole genome shotgun (WGS) entry which is preliminary data.</text>
</comment>
<organism evidence="2 3">
    <name type="scientific">Salinisphaera orenii YIM 95161</name>
    <dbReference type="NCBI Taxonomy" id="1051139"/>
    <lineage>
        <taxon>Bacteria</taxon>
        <taxon>Pseudomonadati</taxon>
        <taxon>Pseudomonadota</taxon>
        <taxon>Gammaproteobacteria</taxon>
        <taxon>Salinisphaerales</taxon>
        <taxon>Salinisphaeraceae</taxon>
        <taxon>Salinisphaera</taxon>
    </lineage>
</organism>
<name>A0A423PDX8_9GAMM</name>
<protein>
    <recommendedName>
        <fullName evidence="1">Thiol:disulfide interchange protein DsbD N-terminal domain-containing protein</fullName>
    </recommendedName>
</protein>
<accession>A0A423PDX8</accession>
<evidence type="ECO:0000313" key="3">
    <source>
        <dbReference type="Proteomes" id="UP000285123"/>
    </source>
</evidence>
<proteinExistence type="predicted"/>